<name>A0A7T8KGP5_CALRO</name>
<dbReference type="EMBL" id="CP045894">
    <property type="protein sequence ID" value="QQP55463.1"/>
    <property type="molecule type" value="Genomic_DNA"/>
</dbReference>
<evidence type="ECO:0000256" key="1">
    <source>
        <dbReference type="SAM" id="MobiDB-lite"/>
    </source>
</evidence>
<accession>A0A7T8KGP5</accession>
<evidence type="ECO:0000313" key="2">
    <source>
        <dbReference type="EMBL" id="QQP55463.1"/>
    </source>
</evidence>
<organism evidence="2 3">
    <name type="scientific">Caligus rogercresseyi</name>
    <name type="common">Sea louse</name>
    <dbReference type="NCBI Taxonomy" id="217165"/>
    <lineage>
        <taxon>Eukaryota</taxon>
        <taxon>Metazoa</taxon>
        <taxon>Ecdysozoa</taxon>
        <taxon>Arthropoda</taxon>
        <taxon>Crustacea</taxon>
        <taxon>Multicrustacea</taxon>
        <taxon>Hexanauplia</taxon>
        <taxon>Copepoda</taxon>
        <taxon>Siphonostomatoida</taxon>
        <taxon>Caligidae</taxon>
        <taxon>Caligus</taxon>
    </lineage>
</organism>
<keyword evidence="3" id="KW-1185">Reference proteome</keyword>
<proteinExistence type="predicted"/>
<evidence type="ECO:0000313" key="3">
    <source>
        <dbReference type="Proteomes" id="UP000595437"/>
    </source>
</evidence>
<feature type="compositionally biased region" description="Polar residues" evidence="1">
    <location>
        <begin position="58"/>
        <end position="71"/>
    </location>
</feature>
<protein>
    <submittedName>
        <fullName evidence="2">Uncharacterized protein</fullName>
    </submittedName>
</protein>
<reference evidence="3" key="1">
    <citation type="submission" date="2021-01" db="EMBL/GenBank/DDBJ databases">
        <title>Caligus Genome Assembly.</title>
        <authorList>
            <person name="Gallardo-Escarate C."/>
        </authorList>
    </citation>
    <scope>NUCLEOTIDE SEQUENCE [LARGE SCALE GENOMIC DNA]</scope>
</reference>
<dbReference type="Proteomes" id="UP000595437">
    <property type="component" value="Chromosome 5"/>
</dbReference>
<dbReference type="AlphaFoldDB" id="A0A7T8KGP5"/>
<gene>
    <name evidence="2" type="ORF">FKW44_008654</name>
</gene>
<feature type="region of interest" description="Disordered" evidence="1">
    <location>
        <begin position="35"/>
        <end position="85"/>
    </location>
</feature>
<sequence length="85" mass="9137">MESTSSPTIRALPRVSHRILTTEKQLLQRRPGEEYFASPGASLGGPSHGIPNIILTIPTPSMASTPVASSQRARRRTTTHPAPPL</sequence>